<dbReference type="SUPFAM" id="SSF55729">
    <property type="entry name" value="Acyl-CoA N-acyltransferases (Nat)"/>
    <property type="match status" value="1"/>
</dbReference>
<dbReference type="PANTHER" id="PTHR43877">
    <property type="entry name" value="AMINOALKYLPHOSPHONATE N-ACETYLTRANSFERASE-RELATED-RELATED"/>
    <property type="match status" value="1"/>
</dbReference>
<dbReference type="Gene3D" id="3.40.630.30">
    <property type="match status" value="1"/>
</dbReference>
<gene>
    <name evidence="4" type="ORF">AQZ52_08460</name>
</gene>
<accession>A0A117UVK5</accession>
<dbReference type="STRING" id="1117702.AQZ52_08460"/>
<evidence type="ECO:0000313" key="4">
    <source>
        <dbReference type="EMBL" id="KUR71638.1"/>
    </source>
</evidence>
<sequence length="166" mass="17864">MTDPLLSIREYSDELAQAFHDINAEWIQAMFALEPVDREVLENPRDKIIAQGGVILFVTAAGLGVVGTCALKPTGGGGYELTKMGVRESARGLGAGAFLLEAIIARANEIGADPLYLLTNHTCEAAIHLYEKLGFRHDAGIMADYGARYARCDVAMRYAPPVPAGR</sequence>
<evidence type="ECO:0000259" key="3">
    <source>
        <dbReference type="PROSITE" id="PS51186"/>
    </source>
</evidence>
<evidence type="ECO:0000313" key="5">
    <source>
        <dbReference type="Proteomes" id="UP000058012"/>
    </source>
</evidence>
<evidence type="ECO:0000256" key="1">
    <source>
        <dbReference type="ARBA" id="ARBA00022679"/>
    </source>
</evidence>
<protein>
    <submittedName>
        <fullName evidence="4">MarR family transcriptional regulator</fullName>
    </submittedName>
</protein>
<dbReference type="GO" id="GO:0016747">
    <property type="term" value="F:acyltransferase activity, transferring groups other than amino-acyl groups"/>
    <property type="evidence" value="ECO:0007669"/>
    <property type="project" value="InterPro"/>
</dbReference>
<dbReference type="InterPro" id="IPR016181">
    <property type="entry name" value="Acyl_CoA_acyltransferase"/>
</dbReference>
<proteinExistence type="predicted"/>
<reference evidence="4 5" key="1">
    <citation type="submission" date="2015-10" db="EMBL/GenBank/DDBJ databases">
        <title>Draft genome sequence of Novosphingobium fuchskuhlense DSM 25065 isolated from a surface water sample of the southwest basin of Lake Grosse Fuchskuhle.</title>
        <authorList>
            <person name="Ruckert C."/>
            <person name="Winkler A."/>
            <person name="Glaeser J."/>
            <person name="Grossart H.-P."/>
            <person name="Kalinowski J."/>
            <person name="Glaeser S."/>
        </authorList>
    </citation>
    <scope>NUCLEOTIDE SEQUENCE [LARGE SCALE GENOMIC DNA]</scope>
    <source>
        <strain evidence="4 5">FNE08-7</strain>
    </source>
</reference>
<evidence type="ECO:0000256" key="2">
    <source>
        <dbReference type="ARBA" id="ARBA00023315"/>
    </source>
</evidence>
<comment type="caution">
    <text evidence="4">The sequence shown here is derived from an EMBL/GenBank/DDBJ whole genome shotgun (WGS) entry which is preliminary data.</text>
</comment>
<feature type="domain" description="N-acetyltransferase" evidence="3">
    <location>
        <begin position="6"/>
        <end position="161"/>
    </location>
</feature>
<dbReference type="OrthoDB" id="1431064at2"/>
<dbReference type="AlphaFoldDB" id="A0A117UVK5"/>
<keyword evidence="2" id="KW-0012">Acyltransferase</keyword>
<dbReference type="CDD" id="cd04301">
    <property type="entry name" value="NAT_SF"/>
    <property type="match status" value="1"/>
</dbReference>
<dbReference type="InterPro" id="IPR000182">
    <property type="entry name" value="GNAT_dom"/>
</dbReference>
<dbReference type="Pfam" id="PF00583">
    <property type="entry name" value="Acetyltransf_1"/>
    <property type="match status" value="1"/>
</dbReference>
<keyword evidence="5" id="KW-1185">Reference proteome</keyword>
<dbReference type="InterPro" id="IPR050832">
    <property type="entry name" value="Bact_Acetyltransf"/>
</dbReference>
<dbReference type="RefSeq" id="WP_067908421.1">
    <property type="nucleotide sequence ID" value="NZ_KQ954244.1"/>
</dbReference>
<keyword evidence="1" id="KW-0808">Transferase</keyword>
<organism evidence="4 5">
    <name type="scientific">Novosphingobium fuchskuhlense</name>
    <dbReference type="NCBI Taxonomy" id="1117702"/>
    <lineage>
        <taxon>Bacteria</taxon>
        <taxon>Pseudomonadati</taxon>
        <taxon>Pseudomonadota</taxon>
        <taxon>Alphaproteobacteria</taxon>
        <taxon>Sphingomonadales</taxon>
        <taxon>Sphingomonadaceae</taxon>
        <taxon>Novosphingobium</taxon>
    </lineage>
</organism>
<dbReference type="Proteomes" id="UP000058012">
    <property type="component" value="Unassembled WGS sequence"/>
</dbReference>
<name>A0A117UVK5_9SPHN</name>
<dbReference type="EMBL" id="LLZS01000006">
    <property type="protein sequence ID" value="KUR71638.1"/>
    <property type="molecule type" value="Genomic_DNA"/>
</dbReference>
<dbReference type="PROSITE" id="PS51186">
    <property type="entry name" value="GNAT"/>
    <property type="match status" value="1"/>
</dbReference>